<dbReference type="PROSITE" id="PS00301">
    <property type="entry name" value="G_TR_1"/>
    <property type="match status" value="1"/>
</dbReference>
<dbReference type="GO" id="GO:0003924">
    <property type="term" value="F:GTPase activity"/>
    <property type="evidence" value="ECO:0007669"/>
    <property type="project" value="InterPro"/>
</dbReference>
<dbReference type="AlphaFoldDB" id="T0XWE4"/>
<protein>
    <submittedName>
        <fullName evidence="4">Sulfate adenylyltransferase subunit 1</fullName>
    </submittedName>
</protein>
<evidence type="ECO:0000313" key="4">
    <source>
        <dbReference type="EMBL" id="EQD27086.1"/>
    </source>
</evidence>
<dbReference type="PRINTS" id="PR00315">
    <property type="entry name" value="ELONGATNFCT"/>
</dbReference>
<feature type="non-terminal residue" evidence="4">
    <location>
        <position position="1"/>
    </location>
</feature>
<dbReference type="GO" id="GO:0005525">
    <property type="term" value="F:GTP binding"/>
    <property type="evidence" value="ECO:0007669"/>
    <property type="project" value="UniProtKB-KW"/>
</dbReference>
<sequence>ALERDSRRHGTTGEELDLALLVDGLQAEREQGITIDVAYRFFATPRRAFIVADTPGHEQYTRNMATGASNCQAAVILIDARKGVLTQTRRHSYICALLGIKHVVLAVNKIDLAEFSGERFHHIVADYLGFAEALKFTSITSIA</sequence>
<dbReference type="InterPro" id="IPR027417">
    <property type="entry name" value="P-loop_NTPase"/>
</dbReference>
<organism evidence="4">
    <name type="scientific">mine drainage metagenome</name>
    <dbReference type="NCBI Taxonomy" id="410659"/>
    <lineage>
        <taxon>unclassified sequences</taxon>
        <taxon>metagenomes</taxon>
        <taxon>ecological metagenomes</taxon>
    </lineage>
</organism>
<dbReference type="GO" id="GO:0016779">
    <property type="term" value="F:nucleotidyltransferase activity"/>
    <property type="evidence" value="ECO:0007669"/>
    <property type="project" value="UniProtKB-KW"/>
</dbReference>
<reference evidence="4" key="2">
    <citation type="journal article" date="2014" name="ISME J.">
        <title>Microbial stratification in low pH oxic and suboxic macroscopic growths along an acid mine drainage.</title>
        <authorList>
            <person name="Mendez-Garcia C."/>
            <person name="Mesa V."/>
            <person name="Sprenger R.R."/>
            <person name="Richter M."/>
            <person name="Diez M.S."/>
            <person name="Solano J."/>
            <person name="Bargiela R."/>
            <person name="Golyshina O.V."/>
            <person name="Manteca A."/>
            <person name="Ramos J.L."/>
            <person name="Gallego J.R."/>
            <person name="Llorente I."/>
            <person name="Martins Dos Santos V.A."/>
            <person name="Jensen O.N."/>
            <person name="Pelaez A.I."/>
            <person name="Sanchez J."/>
            <person name="Ferrer M."/>
        </authorList>
    </citation>
    <scope>NUCLEOTIDE SEQUENCE</scope>
</reference>
<proteinExistence type="predicted"/>
<keyword evidence="4" id="KW-0808">Transferase</keyword>
<feature type="domain" description="Tr-type G" evidence="3">
    <location>
        <begin position="1"/>
        <end position="143"/>
    </location>
</feature>
<dbReference type="SUPFAM" id="SSF52540">
    <property type="entry name" value="P-loop containing nucleoside triphosphate hydrolases"/>
    <property type="match status" value="1"/>
</dbReference>
<evidence type="ECO:0000259" key="3">
    <source>
        <dbReference type="PROSITE" id="PS51722"/>
    </source>
</evidence>
<evidence type="ECO:0000256" key="1">
    <source>
        <dbReference type="ARBA" id="ARBA00022741"/>
    </source>
</evidence>
<keyword evidence="2" id="KW-0342">GTP-binding</keyword>
<keyword evidence="1" id="KW-0547">Nucleotide-binding</keyword>
<dbReference type="Pfam" id="PF00009">
    <property type="entry name" value="GTP_EFTU"/>
    <property type="match status" value="1"/>
</dbReference>
<dbReference type="Gene3D" id="3.40.50.300">
    <property type="entry name" value="P-loop containing nucleotide triphosphate hydrolases"/>
    <property type="match status" value="1"/>
</dbReference>
<accession>T0XWE4</accession>
<name>T0XWE4_9ZZZZ</name>
<evidence type="ECO:0000256" key="2">
    <source>
        <dbReference type="ARBA" id="ARBA00023134"/>
    </source>
</evidence>
<keyword evidence="4" id="KW-0548">Nucleotidyltransferase</keyword>
<dbReference type="InterPro" id="IPR031157">
    <property type="entry name" value="G_TR_CS"/>
</dbReference>
<comment type="caution">
    <text evidence="4">The sequence shown here is derived from an EMBL/GenBank/DDBJ whole genome shotgun (WGS) entry which is preliminary data.</text>
</comment>
<dbReference type="InterPro" id="IPR000795">
    <property type="entry name" value="T_Tr_GTP-bd_dom"/>
</dbReference>
<dbReference type="EMBL" id="AUZY01012968">
    <property type="protein sequence ID" value="EQD27086.1"/>
    <property type="molecule type" value="Genomic_DNA"/>
</dbReference>
<dbReference type="PROSITE" id="PS51722">
    <property type="entry name" value="G_TR_2"/>
    <property type="match status" value="1"/>
</dbReference>
<reference evidence="4" key="1">
    <citation type="submission" date="2013-08" db="EMBL/GenBank/DDBJ databases">
        <authorList>
            <person name="Mendez C."/>
            <person name="Richter M."/>
            <person name="Ferrer M."/>
            <person name="Sanchez J."/>
        </authorList>
    </citation>
    <scope>NUCLEOTIDE SEQUENCE</scope>
</reference>
<feature type="non-terminal residue" evidence="4">
    <location>
        <position position="143"/>
    </location>
</feature>
<gene>
    <name evidence="4" type="ORF">B1B_19300</name>
</gene>
<dbReference type="InterPro" id="IPR050100">
    <property type="entry name" value="TRAFAC_GTPase_members"/>
</dbReference>
<dbReference type="PANTHER" id="PTHR23115">
    <property type="entry name" value="TRANSLATION FACTOR"/>
    <property type="match status" value="1"/>
</dbReference>